<reference evidence="4" key="1">
    <citation type="journal article" date="2017" name="Nat. Microbiol.">
        <title>Global analysis of biosynthetic gene clusters reveals vast potential of secondary metabolite production in Penicillium species.</title>
        <authorList>
            <person name="Nielsen J.C."/>
            <person name="Grijseels S."/>
            <person name="Prigent S."/>
            <person name="Ji B."/>
            <person name="Dainat J."/>
            <person name="Nielsen K.F."/>
            <person name="Frisvad J.C."/>
            <person name="Workman M."/>
            <person name="Nielsen J."/>
        </authorList>
    </citation>
    <scope>NUCLEOTIDE SEQUENCE [LARGE SCALE GENOMIC DNA]</scope>
    <source>
        <strain evidence="4">IBT 11843</strain>
    </source>
</reference>
<feature type="compositionally biased region" description="Polar residues" evidence="1">
    <location>
        <begin position="63"/>
        <end position="88"/>
    </location>
</feature>
<dbReference type="InterPro" id="IPR055936">
    <property type="entry name" value="DUF7514"/>
</dbReference>
<evidence type="ECO:0000313" key="3">
    <source>
        <dbReference type="EMBL" id="OQD72838.1"/>
    </source>
</evidence>
<comment type="caution">
    <text evidence="3">The sequence shown here is derived from an EMBL/GenBank/DDBJ whole genome shotgun (WGS) entry which is preliminary data.</text>
</comment>
<dbReference type="Proteomes" id="UP000191522">
    <property type="component" value="Unassembled WGS sequence"/>
</dbReference>
<feature type="compositionally biased region" description="Polar residues" evidence="1">
    <location>
        <begin position="1"/>
        <end position="13"/>
    </location>
</feature>
<evidence type="ECO:0000256" key="1">
    <source>
        <dbReference type="SAM" id="MobiDB-lite"/>
    </source>
</evidence>
<feature type="compositionally biased region" description="Basic and acidic residues" evidence="1">
    <location>
        <begin position="546"/>
        <end position="564"/>
    </location>
</feature>
<organism evidence="3 4">
    <name type="scientific">Penicillium decumbens</name>
    <dbReference type="NCBI Taxonomy" id="69771"/>
    <lineage>
        <taxon>Eukaryota</taxon>
        <taxon>Fungi</taxon>
        <taxon>Dikarya</taxon>
        <taxon>Ascomycota</taxon>
        <taxon>Pezizomycotina</taxon>
        <taxon>Eurotiomycetes</taxon>
        <taxon>Eurotiomycetidae</taxon>
        <taxon>Eurotiales</taxon>
        <taxon>Aspergillaceae</taxon>
        <taxon>Penicillium</taxon>
    </lineage>
</organism>
<feature type="compositionally biased region" description="Gly residues" evidence="1">
    <location>
        <begin position="610"/>
        <end position="622"/>
    </location>
</feature>
<dbReference type="STRING" id="69771.A0A1V6P7A8"/>
<dbReference type="EMBL" id="MDYL01000018">
    <property type="protein sequence ID" value="OQD72838.1"/>
    <property type="molecule type" value="Genomic_DNA"/>
</dbReference>
<feature type="compositionally biased region" description="Low complexity" evidence="1">
    <location>
        <begin position="168"/>
        <end position="182"/>
    </location>
</feature>
<feature type="compositionally biased region" description="Basic and acidic residues" evidence="1">
    <location>
        <begin position="511"/>
        <end position="521"/>
    </location>
</feature>
<protein>
    <recommendedName>
        <fullName evidence="2">DUF7514 domain-containing protein</fullName>
    </recommendedName>
</protein>
<feature type="compositionally biased region" description="Basic and acidic residues" evidence="1">
    <location>
        <begin position="183"/>
        <end position="213"/>
    </location>
</feature>
<dbReference type="AlphaFoldDB" id="A0A1V6P7A8"/>
<feature type="domain" description="DUF7514" evidence="2">
    <location>
        <begin position="236"/>
        <end position="395"/>
    </location>
</feature>
<feature type="region of interest" description="Disordered" evidence="1">
    <location>
        <begin position="404"/>
        <end position="622"/>
    </location>
</feature>
<feature type="compositionally biased region" description="Basic and acidic residues" evidence="1">
    <location>
        <begin position="481"/>
        <end position="493"/>
    </location>
</feature>
<feature type="compositionally biased region" description="Basic residues" evidence="1">
    <location>
        <begin position="590"/>
        <end position="599"/>
    </location>
</feature>
<proteinExistence type="predicted"/>
<dbReference type="PANTHER" id="PTHR39611">
    <property type="entry name" value="HYDROXYPROLINE-RICH GLYCOPROTEIN DZ-HRGP-RELATED"/>
    <property type="match status" value="1"/>
</dbReference>
<keyword evidence="4" id="KW-1185">Reference proteome</keyword>
<name>A0A1V6P7A8_PENDC</name>
<accession>A0A1V6P7A8</accession>
<gene>
    <name evidence="3" type="ORF">PENDEC_c018G05508</name>
</gene>
<feature type="region of interest" description="Disordered" evidence="1">
    <location>
        <begin position="1"/>
        <end position="88"/>
    </location>
</feature>
<feature type="compositionally biased region" description="Basic and acidic residues" evidence="1">
    <location>
        <begin position="432"/>
        <end position="441"/>
    </location>
</feature>
<evidence type="ECO:0000313" key="4">
    <source>
        <dbReference type="Proteomes" id="UP000191522"/>
    </source>
</evidence>
<dbReference type="Pfam" id="PF24355">
    <property type="entry name" value="DUF7514"/>
    <property type="match status" value="1"/>
</dbReference>
<dbReference type="OMA" id="GDYRHSE"/>
<evidence type="ECO:0000259" key="2">
    <source>
        <dbReference type="Pfam" id="PF24355"/>
    </source>
</evidence>
<feature type="compositionally biased region" description="Low complexity" evidence="1">
    <location>
        <begin position="524"/>
        <end position="545"/>
    </location>
</feature>
<dbReference type="PANTHER" id="PTHR39611:SF1">
    <property type="entry name" value="HYDROXYPROLINE-RICH GLYCOPROTEIN DZ-HRGP"/>
    <property type="match status" value="1"/>
</dbReference>
<dbReference type="OrthoDB" id="5413703at2759"/>
<feature type="region of interest" description="Disordered" evidence="1">
    <location>
        <begin position="112"/>
        <end position="223"/>
    </location>
</feature>
<feature type="compositionally biased region" description="Polar residues" evidence="1">
    <location>
        <begin position="154"/>
        <end position="166"/>
    </location>
</feature>
<sequence length="622" mass="69369">MAYGYHQSSNQMANMDPDPNKPYGYSATPPYPSHFESDRIHMPQPERPTASPVPNVEPYPPSSYAQSTENLNDAVSSAVHNNASTPSYLSPEVLSQITATVIQQLKASGLDNIQASAPSPASVPPPRSESQQSPYSATEYPPRPHSESPPIAQKSDSTPTPNTMSDTYDPSSYPAPSGYSSDNRPDPKPTPDPFPRRHDSISSHGSHRTDATRPKPPSRDATAMEVSTLERIWGKLFEDGKPTKRLGQFLRGIAMHLIEDYPPGNTLVIVPDKLQKFYSDTSVSWDTYPWQDIFDDRTSSISRLFREVKAQHHLVQTDDLKERPDIPGLTPKGFETWATLMILASPEREYERLQKAVLNMPISNPDDRKERFPKEIPRRLFPEVADISLREEVEEHIMKHCGVDLPPITEEERSQATRSRKVSPSSVASSTERARSYERGRPPPAASSSSAVIDDEDESIPSAPIERERKPYTAQPGGGKKYGESGHRMEPSHTRSRTGSFSTSRPPDIPKASDRFDRDSLYVRSGSGSASAHRSSKGSRSSSRGMGHEYRNSESDLLDRDRVPRYNGVSADQYSESPTEMLPEEDNRRHRDQKPHRGSRAPEDEYYRGMLGGQGGGAKYYH</sequence>